<keyword evidence="5" id="KW-0456">Lyase</keyword>
<evidence type="ECO:0000259" key="7">
    <source>
        <dbReference type="PROSITE" id="PS00906"/>
    </source>
</evidence>
<dbReference type="NCBIfam" id="TIGR01464">
    <property type="entry name" value="hemE"/>
    <property type="match status" value="1"/>
</dbReference>
<dbReference type="GO" id="GO:0006782">
    <property type="term" value="P:protoporphyrinogen IX biosynthetic process"/>
    <property type="evidence" value="ECO:0007669"/>
    <property type="project" value="UniProtKB-UniPathway"/>
</dbReference>
<dbReference type="SUPFAM" id="SSF51726">
    <property type="entry name" value="UROD/MetE-like"/>
    <property type="match status" value="1"/>
</dbReference>
<dbReference type="CDD" id="cd00717">
    <property type="entry name" value="URO-D"/>
    <property type="match status" value="1"/>
</dbReference>
<evidence type="ECO:0000313" key="9">
    <source>
        <dbReference type="EMBL" id="SVA92507.1"/>
    </source>
</evidence>
<dbReference type="PANTHER" id="PTHR21091:SF169">
    <property type="entry name" value="UROPORPHYRINOGEN DECARBOXYLASE"/>
    <property type="match status" value="1"/>
</dbReference>
<dbReference type="EC" id="4.1.1.37" evidence="3"/>
<evidence type="ECO:0000256" key="6">
    <source>
        <dbReference type="ARBA" id="ARBA00023244"/>
    </source>
</evidence>
<sequence length="357" mass="39154">MENSFLSTDGTAKKSDFISACRNEQHPRVPVWFMRQAGRSLPEYKKIRGTGSILEAASDPERAAQITLQPVERYGVDAAILFSDIMVPVHSIGFGIEIQPGIGPVVENPFESIEDLKRLRTFEPEIDVPYVGEAIKILSQECPVPVIGFAGAPFTVASYLIEGKPSRLLEKTKALMEHEPEIWDSLMNQLSDITISSLNHQIESGASAIQLFDSWAGLIEPETYEQKVFPYSKRVLSSINNSRVPKIHFGVGTQPILHLIAVAGADVVGIDSNTPIDAARAKLGDEIAIQGNLDPEICLEPIEVVEKAVSEILKLNNNNFGHIFNLGHGVLPDTDPGVLSHVVEMVHSHKLLERKDG</sequence>
<gene>
    <name evidence="9" type="ORF">METZ01_LOCUS145361</name>
</gene>
<evidence type="ECO:0000256" key="4">
    <source>
        <dbReference type="ARBA" id="ARBA00022793"/>
    </source>
</evidence>
<comment type="pathway">
    <text evidence="1">Porphyrin-containing compound metabolism; protoporphyrin-IX biosynthesis; coproporphyrinogen-III from 5-aminolevulinate: step 4/4.</text>
</comment>
<evidence type="ECO:0000256" key="5">
    <source>
        <dbReference type="ARBA" id="ARBA00023239"/>
    </source>
</evidence>
<evidence type="ECO:0000256" key="2">
    <source>
        <dbReference type="ARBA" id="ARBA00009935"/>
    </source>
</evidence>
<feature type="domain" description="Uroporphyrinogen decarboxylase (URO-D)" evidence="7">
    <location>
        <begin position="30"/>
        <end position="39"/>
    </location>
</feature>
<dbReference type="InterPro" id="IPR038071">
    <property type="entry name" value="UROD/MetE-like_sf"/>
</dbReference>
<dbReference type="UniPathway" id="UPA00251">
    <property type="reaction ID" value="UER00321"/>
</dbReference>
<dbReference type="AlphaFoldDB" id="A0A381ZUJ9"/>
<keyword evidence="6" id="KW-0627">Porphyrin biosynthesis</keyword>
<dbReference type="GO" id="GO:0005829">
    <property type="term" value="C:cytosol"/>
    <property type="evidence" value="ECO:0007669"/>
    <property type="project" value="TreeGrafter"/>
</dbReference>
<dbReference type="InterPro" id="IPR000257">
    <property type="entry name" value="Uroporphyrinogen_deCOase"/>
</dbReference>
<reference evidence="9" key="1">
    <citation type="submission" date="2018-05" db="EMBL/GenBank/DDBJ databases">
        <authorList>
            <person name="Lanie J.A."/>
            <person name="Ng W.-L."/>
            <person name="Kazmierczak K.M."/>
            <person name="Andrzejewski T.M."/>
            <person name="Davidsen T.M."/>
            <person name="Wayne K.J."/>
            <person name="Tettelin H."/>
            <person name="Glass J.I."/>
            <person name="Rusch D."/>
            <person name="Podicherti R."/>
            <person name="Tsui H.-C.T."/>
            <person name="Winkler M.E."/>
        </authorList>
    </citation>
    <scope>NUCLEOTIDE SEQUENCE</scope>
</reference>
<dbReference type="EMBL" id="UINC01022582">
    <property type="protein sequence ID" value="SVA92507.1"/>
    <property type="molecule type" value="Genomic_DNA"/>
</dbReference>
<dbReference type="InterPro" id="IPR006361">
    <property type="entry name" value="Uroporphyrinogen_deCO2ase_HemE"/>
</dbReference>
<dbReference type="Gene3D" id="3.20.20.210">
    <property type="match status" value="1"/>
</dbReference>
<dbReference type="PROSITE" id="PS00907">
    <property type="entry name" value="UROD_2"/>
    <property type="match status" value="1"/>
</dbReference>
<comment type="similarity">
    <text evidence="2">Belongs to the uroporphyrinogen decarboxylase family.</text>
</comment>
<dbReference type="HAMAP" id="MF_00218">
    <property type="entry name" value="URO_D"/>
    <property type="match status" value="1"/>
</dbReference>
<keyword evidence="4" id="KW-0210">Decarboxylase</keyword>
<name>A0A381ZUJ9_9ZZZZ</name>
<organism evidence="9">
    <name type="scientific">marine metagenome</name>
    <dbReference type="NCBI Taxonomy" id="408172"/>
    <lineage>
        <taxon>unclassified sequences</taxon>
        <taxon>metagenomes</taxon>
        <taxon>ecological metagenomes</taxon>
    </lineage>
</organism>
<proteinExistence type="inferred from homology"/>
<dbReference type="GO" id="GO:0004853">
    <property type="term" value="F:uroporphyrinogen decarboxylase activity"/>
    <property type="evidence" value="ECO:0007669"/>
    <property type="project" value="UniProtKB-EC"/>
</dbReference>
<dbReference type="PROSITE" id="PS00906">
    <property type="entry name" value="UROD_1"/>
    <property type="match status" value="1"/>
</dbReference>
<accession>A0A381ZUJ9</accession>
<evidence type="ECO:0000256" key="3">
    <source>
        <dbReference type="ARBA" id="ARBA00012288"/>
    </source>
</evidence>
<dbReference type="Pfam" id="PF01208">
    <property type="entry name" value="URO-D"/>
    <property type="match status" value="1"/>
</dbReference>
<feature type="domain" description="Uroporphyrinogen decarboxylase (URO-D)" evidence="8">
    <location>
        <begin position="147"/>
        <end position="163"/>
    </location>
</feature>
<dbReference type="PANTHER" id="PTHR21091">
    <property type="entry name" value="METHYLTETRAHYDROFOLATE:HOMOCYSTEINE METHYLTRANSFERASE RELATED"/>
    <property type="match status" value="1"/>
</dbReference>
<evidence type="ECO:0000259" key="8">
    <source>
        <dbReference type="PROSITE" id="PS00907"/>
    </source>
</evidence>
<protein>
    <recommendedName>
        <fullName evidence="3">uroporphyrinogen decarboxylase</fullName>
        <ecNumber evidence="3">4.1.1.37</ecNumber>
    </recommendedName>
</protein>
<evidence type="ECO:0000256" key="1">
    <source>
        <dbReference type="ARBA" id="ARBA00004804"/>
    </source>
</evidence>